<dbReference type="AlphaFoldDB" id="A0A2G6K725"/>
<proteinExistence type="predicted"/>
<reference evidence="1 2" key="1">
    <citation type="submission" date="2017-10" db="EMBL/GenBank/DDBJ databases">
        <title>Novel microbial diversity and functional potential in the marine mammal oral microbiome.</title>
        <authorList>
            <person name="Dudek N.K."/>
            <person name="Sun C.L."/>
            <person name="Burstein D."/>
            <person name="Kantor R.S."/>
            <person name="Aliaga Goltsman D.S."/>
            <person name="Bik E.M."/>
            <person name="Thomas B.C."/>
            <person name="Banfield J.F."/>
            <person name="Relman D.A."/>
        </authorList>
    </citation>
    <scope>NUCLEOTIDE SEQUENCE [LARGE SCALE GENOMIC DNA]</scope>
    <source>
        <strain evidence="1">DOLJORAL78_47_16</strain>
    </source>
</reference>
<dbReference type="EMBL" id="PDSK01000145">
    <property type="protein sequence ID" value="PIE31471.1"/>
    <property type="molecule type" value="Genomic_DNA"/>
</dbReference>
<name>A0A2G6K725_9BACT</name>
<organism evidence="1 2">
    <name type="scientific">candidate division KSB3 bacterium</name>
    <dbReference type="NCBI Taxonomy" id="2044937"/>
    <lineage>
        <taxon>Bacteria</taxon>
        <taxon>candidate division KSB3</taxon>
    </lineage>
</organism>
<protein>
    <submittedName>
        <fullName evidence="1">Uncharacterized protein</fullName>
    </submittedName>
</protein>
<gene>
    <name evidence="1" type="ORF">CSA56_18270</name>
</gene>
<dbReference type="Proteomes" id="UP000230821">
    <property type="component" value="Unassembled WGS sequence"/>
</dbReference>
<comment type="caution">
    <text evidence="1">The sequence shown here is derived from an EMBL/GenBank/DDBJ whole genome shotgun (WGS) entry which is preliminary data.</text>
</comment>
<sequence length="66" mass="7560">MVTDRSGNTVQVTFIENVVDCIRMYADSAVTEKKKRFFFVILRRSISGANLVPVIWRKRQALSILA</sequence>
<accession>A0A2G6K725</accession>
<evidence type="ECO:0000313" key="1">
    <source>
        <dbReference type="EMBL" id="PIE31471.1"/>
    </source>
</evidence>
<evidence type="ECO:0000313" key="2">
    <source>
        <dbReference type="Proteomes" id="UP000230821"/>
    </source>
</evidence>